<evidence type="ECO:0000313" key="4">
    <source>
        <dbReference type="Proteomes" id="UP001162480"/>
    </source>
</evidence>
<gene>
    <name evidence="3" type="ORF">OCTVUL_1B013102</name>
</gene>
<dbReference type="Proteomes" id="UP001162480">
    <property type="component" value="Chromosome 4"/>
</dbReference>
<feature type="domain" description="VWFA" evidence="2">
    <location>
        <begin position="467"/>
        <end position="641"/>
    </location>
</feature>
<dbReference type="SUPFAM" id="SSF53300">
    <property type="entry name" value="vWA-like"/>
    <property type="match status" value="3"/>
</dbReference>
<evidence type="ECO:0000259" key="2">
    <source>
        <dbReference type="PROSITE" id="PS50234"/>
    </source>
</evidence>
<evidence type="ECO:0000313" key="3">
    <source>
        <dbReference type="EMBL" id="CAI9721423.1"/>
    </source>
</evidence>
<keyword evidence="4" id="KW-1185">Reference proteome</keyword>
<dbReference type="PANTHER" id="PTHR24020">
    <property type="entry name" value="COLLAGEN ALPHA"/>
    <property type="match status" value="1"/>
</dbReference>
<dbReference type="PRINTS" id="PR00453">
    <property type="entry name" value="VWFADOMAIN"/>
</dbReference>
<dbReference type="InterPro" id="IPR050525">
    <property type="entry name" value="ECM_Assembly_Org"/>
</dbReference>
<reference evidence="3" key="1">
    <citation type="submission" date="2023-08" db="EMBL/GenBank/DDBJ databases">
        <authorList>
            <person name="Alioto T."/>
            <person name="Alioto T."/>
            <person name="Gomez Garrido J."/>
        </authorList>
    </citation>
    <scope>NUCLEOTIDE SEQUENCE</scope>
</reference>
<feature type="domain" description="VWFA" evidence="2">
    <location>
        <begin position="268"/>
        <end position="441"/>
    </location>
</feature>
<keyword evidence="1" id="KW-0732">Signal</keyword>
<feature type="domain" description="VWFA" evidence="2">
    <location>
        <begin position="44"/>
        <end position="221"/>
    </location>
</feature>
<organism evidence="3 4">
    <name type="scientific">Octopus vulgaris</name>
    <name type="common">Common octopus</name>
    <dbReference type="NCBI Taxonomy" id="6645"/>
    <lineage>
        <taxon>Eukaryota</taxon>
        <taxon>Metazoa</taxon>
        <taxon>Spiralia</taxon>
        <taxon>Lophotrochozoa</taxon>
        <taxon>Mollusca</taxon>
        <taxon>Cephalopoda</taxon>
        <taxon>Coleoidea</taxon>
        <taxon>Octopodiformes</taxon>
        <taxon>Octopoda</taxon>
        <taxon>Incirrata</taxon>
        <taxon>Octopodidae</taxon>
        <taxon>Octopus</taxon>
    </lineage>
</organism>
<proteinExistence type="predicted"/>
<name>A0AA36ATL0_OCTVU</name>
<dbReference type="SMART" id="SM00327">
    <property type="entry name" value="VWA"/>
    <property type="match status" value="2"/>
</dbReference>
<dbReference type="InterPro" id="IPR036465">
    <property type="entry name" value="vWFA_dom_sf"/>
</dbReference>
<dbReference type="EMBL" id="OX597817">
    <property type="protein sequence ID" value="CAI9721423.1"/>
    <property type="molecule type" value="Genomic_DNA"/>
</dbReference>
<accession>A0AA36ATL0</accession>
<dbReference type="PROSITE" id="PS50234">
    <property type="entry name" value="VWFA"/>
    <property type="match status" value="3"/>
</dbReference>
<feature type="chain" id="PRO_5041456397" description="VWFA domain-containing protein" evidence="1">
    <location>
        <begin position="26"/>
        <end position="656"/>
    </location>
</feature>
<dbReference type="AlphaFoldDB" id="A0AA36ATL0"/>
<dbReference type="InterPro" id="IPR002035">
    <property type="entry name" value="VWF_A"/>
</dbReference>
<protein>
    <recommendedName>
        <fullName evidence="2">VWFA domain-containing protein</fullName>
    </recommendedName>
</protein>
<feature type="signal peptide" evidence="1">
    <location>
        <begin position="1"/>
        <end position="25"/>
    </location>
</feature>
<sequence length="656" mass="75336">MSENMAQKRTLIYCWILTFVSLVNFQTSICEEHIPLKCYGTPADLVFVVDSSSSIWPSNFTKQLEFIQYMIDRLDVGMNKLQVRVGIVTFSDWAMVNAYLMQSRDKSVLKWKIGLIKQIQGRTNIANALNTLVSRVYKAENGARLGVKRIAILLTDGISQTHKTAALVAKRCRKENIEIFAIGIGNRIRYDELSELVSRPRWKYLIHAPSYEDLNRIKNVIIRKTCRNLPLRLSAKERKRMRRIQIGDSIITDDIQLDAKVCRNIMADVYFLMDSSSSIRKTDFRKQLHILRKVISKFQIGSNKTRVAVSFFTHQFLPVWKLNDLQDKSAILRRIKSLKYLEGATKTGYALYKVRTQGFIWQNQQNADQILIVFTDGQSSDYKRTRYEAKLLKRRGVKIFVVGIGPYVDKEELNSIASTPSIEYVHTFDSFNSLSMTSGILNVKACSAVKQMFFNDQNVCNKTQETDLMFVVNNHLIGYNKTEKIVNVVAEIIDLLGNESPIRTGMMYDDCETKEDIPLGSLQEKTAFIQRIDKIKFNSFAGMIRKLRLNVFPVEDIKTKNSSRRIGFLFLDEVSNINDFNVIREVKRSLGNGIQLYVVVIGDRVDISTIERNIAPRERIIIIPSYNDLKSLLPSKFTEKLCRLKESSQHSQLAST</sequence>
<evidence type="ECO:0000256" key="1">
    <source>
        <dbReference type="SAM" id="SignalP"/>
    </source>
</evidence>
<dbReference type="Gene3D" id="3.40.50.410">
    <property type="entry name" value="von Willebrand factor, type A domain"/>
    <property type="match status" value="3"/>
</dbReference>
<dbReference type="CDD" id="cd01472">
    <property type="entry name" value="vWA_collagen"/>
    <property type="match status" value="1"/>
</dbReference>
<dbReference type="PANTHER" id="PTHR24020:SF20">
    <property type="entry name" value="PH DOMAIN-CONTAINING PROTEIN"/>
    <property type="match status" value="1"/>
</dbReference>
<dbReference type="Pfam" id="PF00092">
    <property type="entry name" value="VWA"/>
    <property type="match status" value="2"/>
</dbReference>